<keyword evidence="2" id="KW-1133">Transmembrane helix</keyword>
<dbReference type="GeneID" id="94829448"/>
<evidence type="ECO:0000313" key="4">
    <source>
        <dbReference type="Proteomes" id="UP000179807"/>
    </source>
</evidence>
<organism evidence="3 4">
    <name type="scientific">Tritrichomonas foetus</name>
    <dbReference type="NCBI Taxonomy" id="1144522"/>
    <lineage>
        <taxon>Eukaryota</taxon>
        <taxon>Metamonada</taxon>
        <taxon>Parabasalia</taxon>
        <taxon>Tritrichomonadida</taxon>
        <taxon>Tritrichomonadidae</taxon>
        <taxon>Tritrichomonas</taxon>
    </lineage>
</organism>
<proteinExistence type="predicted"/>
<sequence>MRGGSLLKNLAPTPKTAKRARDPKFKHDDYVTPEDAEVHFRETIQTQFDINSFSSLGSGKPRSKQQYHTDSNTANHRLSSNSSVESKPFNSNSSQDQYPTLSSLGSGDRSNDQAFQKQNFEPNENDSPFPDFLRKDINIIPPAQSRQDHQNQTKSKVIPPAFHFPQQGQKKSPPSSTSKPIVPPSQPQNDQTSPMSSTNPAISSNTSKSSKSSNSGNEIIEPEKVQPPVQDEFEYDDLVQKMSEPIRRRLVVNLPMNDFQARQIQANAALDLIEKNVQEISQNVNDTNNALIQLTHKSRSISEKSMDLSQTTEAVVSKVNVMADWIDGLEKVGSGLKIQFIEWLVKFVSFLWSLLLLFYQTLRKANPARLWRKKTETFIRNRGEDNEEEEDD</sequence>
<feature type="compositionally biased region" description="Polar residues" evidence="1">
    <location>
        <begin position="112"/>
        <end position="126"/>
    </location>
</feature>
<dbReference type="RefSeq" id="XP_068350942.1">
    <property type="nucleotide sequence ID" value="XM_068494744.1"/>
</dbReference>
<feature type="transmembrane region" description="Helical" evidence="2">
    <location>
        <begin position="343"/>
        <end position="362"/>
    </location>
</feature>
<feature type="region of interest" description="Disordered" evidence="1">
    <location>
        <begin position="1"/>
        <end position="33"/>
    </location>
</feature>
<keyword evidence="2" id="KW-0472">Membrane</keyword>
<feature type="region of interest" description="Disordered" evidence="1">
    <location>
        <begin position="49"/>
        <end position="230"/>
    </location>
</feature>
<evidence type="ECO:0000313" key="3">
    <source>
        <dbReference type="EMBL" id="OHS97805.1"/>
    </source>
</evidence>
<keyword evidence="4" id="KW-1185">Reference proteome</keyword>
<dbReference type="VEuPathDB" id="TrichDB:TRFO_09223"/>
<accession>A0A1J4JJS5</accession>
<evidence type="ECO:0000256" key="1">
    <source>
        <dbReference type="SAM" id="MobiDB-lite"/>
    </source>
</evidence>
<feature type="compositionally biased region" description="Polar residues" evidence="1">
    <location>
        <begin position="187"/>
        <end position="202"/>
    </location>
</feature>
<dbReference type="AlphaFoldDB" id="A0A1J4JJS5"/>
<reference evidence="3" key="1">
    <citation type="submission" date="2016-10" db="EMBL/GenBank/DDBJ databases">
        <authorList>
            <person name="Benchimol M."/>
            <person name="Almeida L.G."/>
            <person name="Vasconcelos A.T."/>
            <person name="Perreira-Neves A."/>
            <person name="Rosa I.A."/>
            <person name="Tasca T."/>
            <person name="Bogo M.R."/>
            <person name="de Souza W."/>
        </authorList>
    </citation>
    <scope>NUCLEOTIDE SEQUENCE [LARGE SCALE GENOMIC DNA]</scope>
    <source>
        <strain evidence="3">K</strain>
    </source>
</reference>
<keyword evidence="2" id="KW-0812">Transmembrane</keyword>
<feature type="compositionally biased region" description="Low complexity" evidence="1">
    <location>
        <begin position="203"/>
        <end position="215"/>
    </location>
</feature>
<feature type="compositionally biased region" description="Low complexity" evidence="1">
    <location>
        <begin position="165"/>
        <end position="180"/>
    </location>
</feature>
<feature type="compositionally biased region" description="Polar residues" evidence="1">
    <location>
        <begin position="64"/>
        <end position="105"/>
    </location>
</feature>
<name>A0A1J4JJS5_9EUKA</name>
<feature type="compositionally biased region" description="Basic and acidic residues" evidence="1">
    <location>
        <begin position="19"/>
        <end position="33"/>
    </location>
</feature>
<protein>
    <submittedName>
        <fullName evidence="3">Uncharacterized protein</fullName>
    </submittedName>
</protein>
<dbReference type="EMBL" id="MLAK01001093">
    <property type="protein sequence ID" value="OHS97805.1"/>
    <property type="molecule type" value="Genomic_DNA"/>
</dbReference>
<gene>
    <name evidence="3" type="ORF">TRFO_09223</name>
</gene>
<comment type="caution">
    <text evidence="3">The sequence shown here is derived from an EMBL/GenBank/DDBJ whole genome shotgun (WGS) entry which is preliminary data.</text>
</comment>
<dbReference type="Proteomes" id="UP000179807">
    <property type="component" value="Unassembled WGS sequence"/>
</dbReference>
<evidence type="ECO:0000256" key="2">
    <source>
        <dbReference type="SAM" id="Phobius"/>
    </source>
</evidence>